<proteinExistence type="predicted"/>
<reference evidence="1 2" key="1">
    <citation type="submission" date="2013-02" db="EMBL/GenBank/DDBJ databases">
        <title>The Genome Sequence of Plasmodium inui San Antonio 1.</title>
        <authorList>
            <consortium name="The Broad Institute Genome Sequencing Platform"/>
            <consortium name="The Broad Institute Genome Sequencing Center for Infectious Disease"/>
            <person name="Neafsey D."/>
            <person name="Cheeseman I."/>
            <person name="Volkman S."/>
            <person name="Adams J."/>
            <person name="Walker B."/>
            <person name="Young S.K."/>
            <person name="Zeng Q."/>
            <person name="Gargeya S."/>
            <person name="Fitzgerald M."/>
            <person name="Haas B."/>
            <person name="Abouelleil A."/>
            <person name="Alvarado L."/>
            <person name="Arachchi H.M."/>
            <person name="Berlin A.M."/>
            <person name="Chapman S.B."/>
            <person name="Dewar J."/>
            <person name="Goldberg J."/>
            <person name="Griggs A."/>
            <person name="Gujja S."/>
            <person name="Hansen M."/>
            <person name="Howarth C."/>
            <person name="Imamovic A."/>
            <person name="Larimer J."/>
            <person name="McCowan C."/>
            <person name="Murphy C."/>
            <person name="Neiman D."/>
            <person name="Pearson M."/>
            <person name="Priest M."/>
            <person name="Roberts A."/>
            <person name="Saif S."/>
            <person name="Shea T."/>
            <person name="Sisk P."/>
            <person name="Sykes S."/>
            <person name="Wortman J."/>
            <person name="Nusbaum C."/>
            <person name="Birren B."/>
        </authorList>
    </citation>
    <scope>NUCLEOTIDE SEQUENCE [LARGE SCALE GENOMIC DNA]</scope>
    <source>
        <strain evidence="1 2">San Antonio 1</strain>
    </source>
</reference>
<dbReference type="RefSeq" id="XP_008819240.1">
    <property type="nucleotide sequence ID" value="XM_008821018.1"/>
</dbReference>
<organism evidence="1 2">
    <name type="scientific">Plasmodium inui San Antonio 1</name>
    <dbReference type="NCBI Taxonomy" id="1237626"/>
    <lineage>
        <taxon>Eukaryota</taxon>
        <taxon>Sar</taxon>
        <taxon>Alveolata</taxon>
        <taxon>Apicomplexa</taxon>
        <taxon>Aconoidasida</taxon>
        <taxon>Haemosporida</taxon>
        <taxon>Plasmodiidae</taxon>
        <taxon>Plasmodium</taxon>
        <taxon>Plasmodium (Plasmodium)</taxon>
    </lineage>
</organism>
<evidence type="ECO:0000313" key="2">
    <source>
        <dbReference type="Proteomes" id="UP000030640"/>
    </source>
</evidence>
<keyword evidence="2" id="KW-1185">Reference proteome</keyword>
<dbReference type="EMBL" id="KI965533">
    <property type="protein sequence ID" value="EUD64166.1"/>
    <property type="molecule type" value="Genomic_DNA"/>
</dbReference>
<accession>W7AFU0</accession>
<dbReference type="GeneID" id="20040721"/>
<protein>
    <submittedName>
        <fullName evidence="1">Uncharacterized protein</fullName>
    </submittedName>
</protein>
<dbReference type="VEuPathDB" id="PlasmoDB:C922_05447"/>
<sequence>MRILYSIQFICKYCSYGTVLTSVERHMKNRDEYNYYRRQRITTVTVINYGIPYDMSYDV</sequence>
<name>W7AFU0_9APIC</name>
<evidence type="ECO:0000313" key="1">
    <source>
        <dbReference type="EMBL" id="EUD64166.1"/>
    </source>
</evidence>
<dbReference type="Proteomes" id="UP000030640">
    <property type="component" value="Unassembled WGS sequence"/>
</dbReference>
<gene>
    <name evidence="1" type="ORF">C922_05447</name>
</gene>
<dbReference type="AlphaFoldDB" id="W7AFU0"/>